<dbReference type="Pfam" id="PF07859">
    <property type="entry name" value="Abhydrolase_3"/>
    <property type="match status" value="1"/>
</dbReference>
<dbReference type="PANTHER" id="PTHR48081:SF8">
    <property type="entry name" value="ALPHA_BETA HYDROLASE FOLD-3 DOMAIN-CONTAINING PROTEIN-RELATED"/>
    <property type="match status" value="1"/>
</dbReference>
<feature type="region of interest" description="Disordered" evidence="3">
    <location>
        <begin position="471"/>
        <end position="496"/>
    </location>
</feature>
<evidence type="ECO:0000256" key="2">
    <source>
        <dbReference type="ARBA" id="ARBA00022801"/>
    </source>
</evidence>
<protein>
    <recommendedName>
        <fullName evidence="4">Alpha/beta hydrolase fold-3 domain-containing protein</fullName>
    </recommendedName>
</protein>
<dbReference type="PROSITE" id="PS01173">
    <property type="entry name" value="LIPASE_GDXG_HIS"/>
    <property type="match status" value="1"/>
</dbReference>
<dbReference type="InterPro" id="IPR002168">
    <property type="entry name" value="Lipase_GDXG_HIS_AS"/>
</dbReference>
<organism evidence="5">
    <name type="scientific">Lichtheimia ramosa</name>
    <dbReference type="NCBI Taxonomy" id="688394"/>
    <lineage>
        <taxon>Eukaryota</taxon>
        <taxon>Fungi</taxon>
        <taxon>Fungi incertae sedis</taxon>
        <taxon>Mucoromycota</taxon>
        <taxon>Mucoromycotina</taxon>
        <taxon>Mucoromycetes</taxon>
        <taxon>Mucorales</taxon>
        <taxon>Lichtheimiaceae</taxon>
        <taxon>Lichtheimia</taxon>
    </lineage>
</organism>
<comment type="similarity">
    <text evidence="1">Belongs to the 'GDXG' lipolytic enzyme family.</text>
</comment>
<dbReference type="SUPFAM" id="SSF53474">
    <property type="entry name" value="alpha/beta-Hydrolases"/>
    <property type="match status" value="1"/>
</dbReference>
<dbReference type="OrthoDB" id="408631at2759"/>
<keyword evidence="2" id="KW-0378">Hydrolase</keyword>
<evidence type="ECO:0000256" key="1">
    <source>
        <dbReference type="ARBA" id="ARBA00010515"/>
    </source>
</evidence>
<evidence type="ECO:0000256" key="3">
    <source>
        <dbReference type="SAM" id="MobiDB-lite"/>
    </source>
</evidence>
<evidence type="ECO:0000259" key="4">
    <source>
        <dbReference type="Pfam" id="PF07859"/>
    </source>
</evidence>
<evidence type="ECO:0000313" key="5">
    <source>
        <dbReference type="EMBL" id="CDS03745.1"/>
    </source>
</evidence>
<feature type="compositionally biased region" description="Basic residues" evidence="3">
    <location>
        <begin position="484"/>
        <end position="496"/>
    </location>
</feature>
<dbReference type="InterPro" id="IPR029058">
    <property type="entry name" value="AB_hydrolase_fold"/>
</dbReference>
<dbReference type="EMBL" id="LK023313">
    <property type="protein sequence ID" value="CDS03745.1"/>
    <property type="molecule type" value="Genomic_DNA"/>
</dbReference>
<dbReference type="InterPro" id="IPR050300">
    <property type="entry name" value="GDXG_lipolytic_enzyme"/>
</dbReference>
<gene>
    <name evidence="5" type="ORF">LRAMOSA01146</name>
</gene>
<accession>A0A077WAF9</accession>
<reference evidence="5" key="1">
    <citation type="journal article" date="2014" name="Genome Announc.">
        <title>De novo whole-genome sequence and genome annotation of Lichtheimia ramosa.</title>
        <authorList>
            <person name="Linde J."/>
            <person name="Schwartze V."/>
            <person name="Binder U."/>
            <person name="Lass-Florl C."/>
            <person name="Voigt K."/>
            <person name="Horn F."/>
        </authorList>
    </citation>
    <scope>NUCLEOTIDE SEQUENCE</scope>
    <source>
        <strain evidence="5">JMRC FSU:6197</strain>
    </source>
</reference>
<sequence length="496" mass="55633">MSYTTTTTATTAAATCCSSHPNTSPNTSNVLAIVSRLPLQQLLTYNNPVVNELYQTIWHTPKVVSRLVSEIVSHLVLGQPKRPHWNIQQTVVMSFLQVLRDHSLANSLEFWRLLLIAPTWLTPLTSKTQDGSFRVKRRSLRGILSDLDAQEQGRRIMSVEWMSAGSIWDRCQSVINPSCDGRQDDDDNTTADDMSTMQKSNALVLRTRSPEKIVLYLHGGAYCAMSAQTHRTLTHKISKTTGRRVFAVNYRLAPETRFPGALYDAVQAYLYLIDAETGYGLEPKNILFMGDSAGGGLALATMLYIRDYALPQPEGAVLLSPWVDLSFSYPSWDNASIYDYLPNNPDRLEAMNPAHLYLGREEAATMVRHPYVSPIFAESFEGLPPLLIQSGGCESLRDEINDLVSKIGATRTTLVHHEEYEDMVHVFQAFPFGKTSEAIESIGWWAKFGMPMIAQWQARGQLPGMVQEYRQQDNDGPFSLKSTPRSRGRRCHSIPN</sequence>
<name>A0A077WAF9_9FUNG</name>
<dbReference type="AlphaFoldDB" id="A0A077WAF9"/>
<dbReference type="InterPro" id="IPR013094">
    <property type="entry name" value="AB_hydrolase_3"/>
</dbReference>
<proteinExistence type="inferred from homology"/>
<dbReference type="Gene3D" id="3.40.50.1820">
    <property type="entry name" value="alpha/beta hydrolase"/>
    <property type="match status" value="1"/>
</dbReference>
<feature type="domain" description="Alpha/beta hydrolase fold-3" evidence="4">
    <location>
        <begin position="214"/>
        <end position="428"/>
    </location>
</feature>
<dbReference type="PANTHER" id="PTHR48081">
    <property type="entry name" value="AB HYDROLASE SUPERFAMILY PROTEIN C4A8.06C"/>
    <property type="match status" value="1"/>
</dbReference>
<dbReference type="GO" id="GO:0016787">
    <property type="term" value="F:hydrolase activity"/>
    <property type="evidence" value="ECO:0007669"/>
    <property type="project" value="UniProtKB-KW"/>
</dbReference>